<protein>
    <submittedName>
        <fullName evidence="3">Predicted amino acid racemase</fullName>
    </submittedName>
</protein>
<proteinExistence type="predicted"/>
<keyword evidence="4" id="KW-1185">Reference proteome</keyword>
<dbReference type="STRING" id="1121302.SAMN02745163_01369"/>
<dbReference type="RefSeq" id="WP_341422483.1">
    <property type="nucleotide sequence ID" value="NZ_FQZB01000006.1"/>
</dbReference>
<sequence length="385" mass="42880">MIRIFIESIRKRNAELIKAGFYYHREGLILPNTYLIDLDTLLDNAKKIKEKADENGLDIFFMTKQFGRNPYIAKKLLEIGYKGAVVVDFEEAEVMMKNNIPINNIGHLVQIPKSLVRKVLSYGVEFVTVYSLEKIKEINEVAKNLGKVQKILIKVVGENDVLYSGQLGGFKINSINELIEETKDLSNIDIAGITSFPCFLFNENEKKVKPTSNIETLLKSKEIFRAKNIDIREINMPSATSIETMESIKKYGGTQGEPGHALTGTTPNINSEEVPSIIYVSEISHNFEGLAYCYGGGCYRRGHLQKALVGTSAENYEVCGASLPSLESIDYHIGLSKECNIGDTVIMAFRTQIFVTRSKVAIIEGLSKNNPTITGIYNSLGESVV</sequence>
<dbReference type="Pfam" id="PF01168">
    <property type="entry name" value="Ala_racemase_N"/>
    <property type="match status" value="1"/>
</dbReference>
<accession>A0A1M6GS64</accession>
<feature type="domain" description="YhfX-like C-terminal" evidence="2">
    <location>
        <begin position="278"/>
        <end position="373"/>
    </location>
</feature>
<dbReference type="Proteomes" id="UP000184310">
    <property type="component" value="Unassembled WGS sequence"/>
</dbReference>
<dbReference type="EMBL" id="FQZB01000006">
    <property type="protein sequence ID" value="SHJ12749.1"/>
    <property type="molecule type" value="Genomic_DNA"/>
</dbReference>
<dbReference type="AlphaFoldDB" id="A0A1M6GS64"/>
<dbReference type="Pfam" id="PF21279">
    <property type="entry name" value="YhfX-like_C"/>
    <property type="match status" value="1"/>
</dbReference>
<name>A0A1M6GS64_9CLOT</name>
<evidence type="ECO:0000259" key="2">
    <source>
        <dbReference type="Pfam" id="PF21279"/>
    </source>
</evidence>
<dbReference type="Gene3D" id="2.40.37.30">
    <property type="match status" value="2"/>
</dbReference>
<dbReference type="InterPro" id="IPR029066">
    <property type="entry name" value="PLP-binding_barrel"/>
</dbReference>
<gene>
    <name evidence="3" type="ORF">SAMN02745163_01369</name>
</gene>
<evidence type="ECO:0000313" key="3">
    <source>
        <dbReference type="EMBL" id="SHJ12749.1"/>
    </source>
</evidence>
<dbReference type="CDD" id="cd06811">
    <property type="entry name" value="PLPDE_III_yhfX_like"/>
    <property type="match status" value="1"/>
</dbReference>
<organism evidence="3 4">
    <name type="scientific">Clostridium cavendishii DSM 21758</name>
    <dbReference type="NCBI Taxonomy" id="1121302"/>
    <lineage>
        <taxon>Bacteria</taxon>
        <taxon>Bacillati</taxon>
        <taxon>Bacillota</taxon>
        <taxon>Clostridia</taxon>
        <taxon>Eubacteriales</taxon>
        <taxon>Clostridiaceae</taxon>
        <taxon>Clostridium</taxon>
    </lineage>
</organism>
<feature type="domain" description="Alanine racemase N-terminal" evidence="1">
    <location>
        <begin position="36"/>
        <end position="267"/>
    </location>
</feature>
<evidence type="ECO:0000259" key="1">
    <source>
        <dbReference type="Pfam" id="PF01168"/>
    </source>
</evidence>
<dbReference type="InterPro" id="IPR001608">
    <property type="entry name" value="Ala_racemase_N"/>
</dbReference>
<dbReference type="SUPFAM" id="SSF51419">
    <property type="entry name" value="PLP-binding barrel"/>
    <property type="match status" value="1"/>
</dbReference>
<dbReference type="InterPro" id="IPR048449">
    <property type="entry name" value="YhfX-like_C"/>
</dbReference>
<evidence type="ECO:0000313" key="4">
    <source>
        <dbReference type="Proteomes" id="UP000184310"/>
    </source>
</evidence>
<reference evidence="3 4" key="1">
    <citation type="submission" date="2016-11" db="EMBL/GenBank/DDBJ databases">
        <authorList>
            <person name="Jaros S."/>
            <person name="Januszkiewicz K."/>
            <person name="Wedrychowicz H."/>
        </authorList>
    </citation>
    <scope>NUCLEOTIDE SEQUENCE [LARGE SCALE GENOMIC DNA]</scope>
    <source>
        <strain evidence="3 4">DSM 21758</strain>
    </source>
</reference>